<proteinExistence type="inferred from homology"/>
<protein>
    <recommendedName>
        <fullName evidence="5">Release factor glutamine methyltransferase</fullName>
        <shortName evidence="5">RF MTase</shortName>
        <ecNumber evidence="5">2.1.1.297</ecNumber>
    </recommendedName>
    <alternativeName>
        <fullName evidence="5">N5-glutamine methyltransferase PrmC</fullName>
    </alternativeName>
    <alternativeName>
        <fullName evidence="5">Protein-(glutamine-N5) MTase PrmC</fullName>
    </alternativeName>
    <alternativeName>
        <fullName evidence="5">Protein-glutamine N-methyltransferase PrmC</fullName>
    </alternativeName>
</protein>
<dbReference type="InterPro" id="IPR007848">
    <property type="entry name" value="Small_mtfrase_dom"/>
</dbReference>
<dbReference type="PROSITE" id="PS00092">
    <property type="entry name" value="N6_MTASE"/>
    <property type="match status" value="1"/>
</dbReference>
<dbReference type="PANTHER" id="PTHR18895:SF74">
    <property type="entry name" value="MTRF1L RELEASE FACTOR GLUTAMINE METHYLTRANSFERASE"/>
    <property type="match status" value="1"/>
</dbReference>
<name>A0A1I2C6W2_9BACT</name>
<dbReference type="HAMAP" id="MF_02126">
    <property type="entry name" value="RF_methyltr_PrmC"/>
    <property type="match status" value="1"/>
</dbReference>
<evidence type="ECO:0000313" key="8">
    <source>
        <dbReference type="EMBL" id="SFE64056.1"/>
    </source>
</evidence>
<evidence type="ECO:0000313" key="9">
    <source>
        <dbReference type="Proteomes" id="UP000199513"/>
    </source>
</evidence>
<feature type="binding site" evidence="5">
    <location>
        <begin position="121"/>
        <end position="125"/>
    </location>
    <ligand>
        <name>S-adenosyl-L-methionine</name>
        <dbReference type="ChEBI" id="CHEBI:59789"/>
    </ligand>
</feature>
<keyword evidence="9" id="KW-1185">Reference proteome</keyword>
<dbReference type="Pfam" id="PF05175">
    <property type="entry name" value="MTS"/>
    <property type="match status" value="1"/>
</dbReference>
<dbReference type="Gene3D" id="1.10.8.10">
    <property type="entry name" value="DNA helicase RuvA subunit, C-terminal domain"/>
    <property type="match status" value="1"/>
</dbReference>
<accession>A0A1I2C6W2</accession>
<dbReference type="InterPro" id="IPR029063">
    <property type="entry name" value="SAM-dependent_MTases_sf"/>
</dbReference>
<evidence type="ECO:0000259" key="6">
    <source>
        <dbReference type="Pfam" id="PF05175"/>
    </source>
</evidence>
<dbReference type="InterPro" id="IPR050320">
    <property type="entry name" value="N5-glutamine_MTase"/>
</dbReference>
<dbReference type="GO" id="GO:0102559">
    <property type="term" value="F:peptide chain release factor N(5)-glutamine methyltransferase activity"/>
    <property type="evidence" value="ECO:0007669"/>
    <property type="project" value="UniProtKB-EC"/>
</dbReference>
<dbReference type="SUPFAM" id="SSF53335">
    <property type="entry name" value="S-adenosyl-L-methionine-dependent methyltransferases"/>
    <property type="match status" value="1"/>
</dbReference>
<dbReference type="InterPro" id="IPR002052">
    <property type="entry name" value="DNA_methylase_N6_adenine_CS"/>
</dbReference>
<comment type="catalytic activity">
    <reaction evidence="4 5">
        <text>L-glutaminyl-[peptide chain release factor] + S-adenosyl-L-methionine = N(5)-methyl-L-glutaminyl-[peptide chain release factor] + S-adenosyl-L-homocysteine + H(+)</text>
        <dbReference type="Rhea" id="RHEA:42896"/>
        <dbReference type="Rhea" id="RHEA-COMP:10271"/>
        <dbReference type="Rhea" id="RHEA-COMP:10272"/>
        <dbReference type="ChEBI" id="CHEBI:15378"/>
        <dbReference type="ChEBI" id="CHEBI:30011"/>
        <dbReference type="ChEBI" id="CHEBI:57856"/>
        <dbReference type="ChEBI" id="CHEBI:59789"/>
        <dbReference type="ChEBI" id="CHEBI:61891"/>
        <dbReference type="EC" id="2.1.1.297"/>
    </reaction>
</comment>
<reference evidence="8 9" key="1">
    <citation type="submission" date="2016-10" db="EMBL/GenBank/DDBJ databases">
        <authorList>
            <person name="de Groot N.N."/>
        </authorList>
    </citation>
    <scope>NUCLEOTIDE SEQUENCE [LARGE SCALE GENOMIC DNA]</scope>
    <source>
        <strain>GEY</strain>
        <strain evidence="9">DSM 9560</strain>
    </source>
</reference>
<keyword evidence="1 5" id="KW-0489">Methyltransferase</keyword>
<dbReference type="OrthoDB" id="9800643at2"/>
<dbReference type="CDD" id="cd02440">
    <property type="entry name" value="AdoMet_MTases"/>
    <property type="match status" value="1"/>
</dbReference>
<dbReference type="AlphaFoldDB" id="A0A1I2C6W2"/>
<feature type="binding site" evidence="5">
    <location>
        <position position="144"/>
    </location>
    <ligand>
        <name>S-adenosyl-L-methionine</name>
        <dbReference type="ChEBI" id="CHEBI:59789"/>
    </ligand>
</feature>
<evidence type="ECO:0000256" key="2">
    <source>
        <dbReference type="ARBA" id="ARBA00022679"/>
    </source>
</evidence>
<comment type="caution">
    <text evidence="5">Lacks conserved residue(s) required for the propagation of feature annotation.</text>
</comment>
<sequence length="284" mass="32816">MPSKEVFSYIIHSLQAVYEEREAQNIAFLLIAFLYQMKKRDILLNREISDSQYNAKNLDAFIYRLQQHEPIQYVLGEAHFYGLDLLVTPEVLIPRPETEELVHLIIQENRHISSLNVLDIGTGSGCIPITLSKYLKNAQIHAIDISQEALAIAQKNAQANEAHIIFHQFDILSSDLEALPLFDIIVSNPPYIREIEKKYMQANVLRYEPIQALFVPDNQPLLFYERIAMLASKRLKKGGRLYFEINENFGKQVTDQLLSLHFKEVKTFKDLQGKDRIVRGNLSF</sequence>
<comment type="similarity">
    <text evidence="5">Belongs to the protein N5-glutamine methyltransferase family. PrmC subfamily.</text>
</comment>
<feature type="domain" description="Methyltransferase small" evidence="6">
    <location>
        <begin position="113"/>
        <end position="199"/>
    </location>
</feature>
<feature type="binding site" evidence="5">
    <location>
        <begin position="188"/>
        <end position="191"/>
    </location>
    <ligand>
        <name>substrate</name>
    </ligand>
</feature>
<comment type="function">
    <text evidence="5">Methylates the class 1 translation termination release factors RF1/PrfA and RF2/PrfB on the glutamine residue of the universally conserved GGQ motif.</text>
</comment>
<dbReference type="GO" id="GO:0032259">
    <property type="term" value="P:methylation"/>
    <property type="evidence" value="ECO:0007669"/>
    <property type="project" value="UniProtKB-KW"/>
</dbReference>
<evidence type="ECO:0000256" key="4">
    <source>
        <dbReference type="ARBA" id="ARBA00048391"/>
    </source>
</evidence>
<evidence type="ECO:0000256" key="5">
    <source>
        <dbReference type="HAMAP-Rule" id="MF_02126"/>
    </source>
</evidence>
<keyword evidence="3 5" id="KW-0949">S-adenosyl-L-methionine</keyword>
<feature type="domain" description="Release factor glutamine methyltransferase N-terminal" evidence="7">
    <location>
        <begin position="7"/>
        <end position="76"/>
    </location>
</feature>
<dbReference type="InterPro" id="IPR040758">
    <property type="entry name" value="PrmC_N"/>
</dbReference>
<dbReference type="Proteomes" id="UP000199513">
    <property type="component" value="Unassembled WGS sequence"/>
</dbReference>
<keyword evidence="2 5" id="KW-0808">Transferase</keyword>
<evidence type="ECO:0000256" key="1">
    <source>
        <dbReference type="ARBA" id="ARBA00022603"/>
    </source>
</evidence>
<dbReference type="EC" id="2.1.1.297" evidence="5"/>
<dbReference type="EMBL" id="FONY01000004">
    <property type="protein sequence ID" value="SFE64056.1"/>
    <property type="molecule type" value="Genomic_DNA"/>
</dbReference>
<evidence type="ECO:0000256" key="3">
    <source>
        <dbReference type="ARBA" id="ARBA00022691"/>
    </source>
</evidence>
<dbReference type="InterPro" id="IPR019874">
    <property type="entry name" value="RF_methyltr_PrmC"/>
</dbReference>
<dbReference type="InterPro" id="IPR004556">
    <property type="entry name" value="HemK-like"/>
</dbReference>
<dbReference type="GO" id="GO:0003676">
    <property type="term" value="F:nucleic acid binding"/>
    <property type="evidence" value="ECO:0007669"/>
    <property type="project" value="InterPro"/>
</dbReference>
<feature type="binding site" evidence="5">
    <location>
        <position position="188"/>
    </location>
    <ligand>
        <name>S-adenosyl-L-methionine</name>
        <dbReference type="ChEBI" id="CHEBI:59789"/>
    </ligand>
</feature>
<dbReference type="PANTHER" id="PTHR18895">
    <property type="entry name" value="HEMK METHYLTRANSFERASE"/>
    <property type="match status" value="1"/>
</dbReference>
<dbReference type="STRING" id="1003.SAMN04488541_1004113"/>
<dbReference type="NCBIfam" id="TIGR03534">
    <property type="entry name" value="RF_mod_PrmC"/>
    <property type="match status" value="1"/>
</dbReference>
<evidence type="ECO:0000259" key="7">
    <source>
        <dbReference type="Pfam" id="PF17827"/>
    </source>
</evidence>
<gene>
    <name evidence="5" type="primary">prmC</name>
    <name evidence="8" type="ORF">SAMN04488541_1004113</name>
</gene>
<dbReference type="Gene3D" id="3.40.50.150">
    <property type="entry name" value="Vaccinia Virus protein VP39"/>
    <property type="match status" value="1"/>
</dbReference>
<dbReference type="Pfam" id="PF17827">
    <property type="entry name" value="PrmC_N"/>
    <property type="match status" value="1"/>
</dbReference>
<dbReference type="NCBIfam" id="TIGR00536">
    <property type="entry name" value="hemK_fam"/>
    <property type="match status" value="1"/>
</dbReference>
<organism evidence="8 9">
    <name type="scientific">Thermoflexibacter ruber</name>
    <dbReference type="NCBI Taxonomy" id="1003"/>
    <lineage>
        <taxon>Bacteria</taxon>
        <taxon>Pseudomonadati</taxon>
        <taxon>Bacteroidota</taxon>
        <taxon>Cytophagia</taxon>
        <taxon>Cytophagales</taxon>
        <taxon>Thermoflexibacteraceae</taxon>
        <taxon>Thermoflexibacter</taxon>
    </lineage>
</organism>